<dbReference type="Proteomes" id="UP000886520">
    <property type="component" value="Chromosome 16"/>
</dbReference>
<dbReference type="FunFam" id="1.25.40.10:FF:000090">
    <property type="entry name" value="Pentatricopeptide repeat-containing protein, chloroplastic"/>
    <property type="match status" value="1"/>
</dbReference>
<reference evidence="3" key="1">
    <citation type="submission" date="2021-01" db="EMBL/GenBank/DDBJ databases">
        <title>Adiantum capillus-veneris genome.</title>
        <authorList>
            <person name="Fang Y."/>
            <person name="Liao Q."/>
        </authorList>
    </citation>
    <scope>NUCLEOTIDE SEQUENCE</scope>
    <source>
        <strain evidence="3">H3</strain>
        <tissue evidence="3">Leaf</tissue>
    </source>
</reference>
<name>A0A9D4ZDQ1_ADICA</name>
<dbReference type="Pfam" id="PF13041">
    <property type="entry name" value="PPR_2"/>
    <property type="match status" value="2"/>
</dbReference>
<dbReference type="InterPro" id="IPR002885">
    <property type="entry name" value="PPR_rpt"/>
</dbReference>
<dbReference type="GO" id="GO:0003723">
    <property type="term" value="F:RNA binding"/>
    <property type="evidence" value="ECO:0007669"/>
    <property type="project" value="InterPro"/>
</dbReference>
<sequence>MQEEGVLPSKVTIISILNASALYTCLLEGKQWHAQIVALYFESDVVVGTALIHMYGKCKSLTTARLIYDMIPNKDTFFCTAMLAAYAHYGEIDEAFAIFDEMLSRGIEPDNVSCISILSACVNKTGLDDGRLMHMRSIFCGLDQDARVLSGLINMYGKYGSLEDAIRTLEVSSWRRKDMYLSALSACANQPDLVEGRRVHTHVVEIGIELEVPVGNALINMYSKCGILQEARAVFEKLPEQDIVSWTVMITSHAQHGQGAYALYLFDLMQLKGINPNKVTYTNILNAFTHAGMVDEGFQYFGYICQGQSSIQPLVDHYNVMVDLLGKAGRLNEAEDLIKKMPFPETVCTWTSMLDACRSHLDVERGERLAEHAFRMRPSDRAPHIMMHNIYASIARSDDGANSLYRSKDGTS</sequence>
<evidence type="ECO:0000256" key="2">
    <source>
        <dbReference type="PROSITE-ProRule" id="PRU00708"/>
    </source>
</evidence>
<dbReference type="PANTHER" id="PTHR47926:SF533">
    <property type="entry name" value="DYW DOMAIN-CONTAINING PROTEIN"/>
    <property type="match status" value="1"/>
</dbReference>
<dbReference type="InterPro" id="IPR046960">
    <property type="entry name" value="PPR_At4g14850-like_plant"/>
</dbReference>
<organism evidence="3 4">
    <name type="scientific">Adiantum capillus-veneris</name>
    <name type="common">Maidenhair fern</name>
    <dbReference type="NCBI Taxonomy" id="13818"/>
    <lineage>
        <taxon>Eukaryota</taxon>
        <taxon>Viridiplantae</taxon>
        <taxon>Streptophyta</taxon>
        <taxon>Embryophyta</taxon>
        <taxon>Tracheophyta</taxon>
        <taxon>Polypodiopsida</taxon>
        <taxon>Polypodiidae</taxon>
        <taxon>Polypodiales</taxon>
        <taxon>Pteridineae</taxon>
        <taxon>Pteridaceae</taxon>
        <taxon>Vittarioideae</taxon>
        <taxon>Adiantum</taxon>
    </lineage>
</organism>
<keyword evidence="1" id="KW-0677">Repeat</keyword>
<keyword evidence="4" id="KW-1185">Reference proteome</keyword>
<evidence type="ECO:0000313" key="3">
    <source>
        <dbReference type="EMBL" id="KAI5068831.1"/>
    </source>
</evidence>
<dbReference type="PANTHER" id="PTHR47926">
    <property type="entry name" value="PENTATRICOPEPTIDE REPEAT-CONTAINING PROTEIN"/>
    <property type="match status" value="1"/>
</dbReference>
<evidence type="ECO:0000256" key="1">
    <source>
        <dbReference type="ARBA" id="ARBA00022737"/>
    </source>
</evidence>
<dbReference type="EMBL" id="JABFUD020000016">
    <property type="protein sequence ID" value="KAI5068831.1"/>
    <property type="molecule type" value="Genomic_DNA"/>
</dbReference>
<comment type="caution">
    <text evidence="3">The sequence shown here is derived from an EMBL/GenBank/DDBJ whole genome shotgun (WGS) entry which is preliminary data.</text>
</comment>
<feature type="repeat" description="PPR" evidence="2">
    <location>
        <begin position="242"/>
        <end position="276"/>
    </location>
</feature>
<dbReference type="GO" id="GO:0009451">
    <property type="term" value="P:RNA modification"/>
    <property type="evidence" value="ECO:0007669"/>
    <property type="project" value="InterPro"/>
</dbReference>
<dbReference type="PROSITE" id="PS51375">
    <property type="entry name" value="PPR"/>
    <property type="match status" value="2"/>
</dbReference>
<dbReference type="Pfam" id="PF01535">
    <property type="entry name" value="PPR"/>
    <property type="match status" value="2"/>
</dbReference>
<accession>A0A9D4ZDQ1</accession>
<evidence type="ECO:0000313" key="4">
    <source>
        <dbReference type="Proteomes" id="UP000886520"/>
    </source>
</evidence>
<dbReference type="InterPro" id="IPR011990">
    <property type="entry name" value="TPR-like_helical_dom_sf"/>
</dbReference>
<dbReference type="NCBIfam" id="TIGR00756">
    <property type="entry name" value="PPR"/>
    <property type="match status" value="3"/>
</dbReference>
<proteinExistence type="predicted"/>
<feature type="repeat" description="PPR" evidence="2">
    <location>
        <begin position="75"/>
        <end position="109"/>
    </location>
</feature>
<dbReference type="AlphaFoldDB" id="A0A9D4ZDQ1"/>
<dbReference type="Gene3D" id="1.25.40.10">
    <property type="entry name" value="Tetratricopeptide repeat domain"/>
    <property type="match status" value="2"/>
</dbReference>
<protein>
    <recommendedName>
        <fullName evidence="5">Pentatricopeptide repeat-containing protein</fullName>
    </recommendedName>
</protein>
<evidence type="ECO:0008006" key="5">
    <source>
        <dbReference type="Google" id="ProtNLM"/>
    </source>
</evidence>
<gene>
    <name evidence="3" type="ORF">GOP47_0017176</name>
</gene>